<dbReference type="Gene3D" id="1.10.472.50">
    <property type="entry name" value="HD-domain/PDEase-like"/>
    <property type="match status" value="1"/>
</dbReference>
<dbReference type="Pfam" id="PF01966">
    <property type="entry name" value="HD"/>
    <property type="match status" value="1"/>
</dbReference>
<dbReference type="SMART" id="SM00471">
    <property type="entry name" value="HDc"/>
    <property type="match status" value="1"/>
</dbReference>
<dbReference type="AlphaFoldDB" id="A0A0R1VK97"/>
<evidence type="ECO:0000313" key="3">
    <source>
        <dbReference type="Proteomes" id="UP000051451"/>
    </source>
</evidence>
<organism evidence="2 3">
    <name type="scientific">Liquorilactobacillus ghanensis DSM 18630</name>
    <dbReference type="NCBI Taxonomy" id="1423750"/>
    <lineage>
        <taxon>Bacteria</taxon>
        <taxon>Bacillati</taxon>
        <taxon>Bacillota</taxon>
        <taxon>Bacilli</taxon>
        <taxon>Lactobacillales</taxon>
        <taxon>Lactobacillaceae</taxon>
        <taxon>Liquorilactobacillus</taxon>
    </lineage>
</organism>
<gene>
    <name evidence="2" type="ORF">FC89_GL000802</name>
</gene>
<dbReference type="Proteomes" id="UP000051451">
    <property type="component" value="Unassembled WGS sequence"/>
</dbReference>
<dbReference type="GO" id="GO:0016787">
    <property type="term" value="F:hydrolase activity"/>
    <property type="evidence" value="ECO:0007669"/>
    <property type="project" value="UniProtKB-KW"/>
</dbReference>
<dbReference type="PATRIC" id="fig|1423750.3.peg.825"/>
<dbReference type="SUPFAM" id="SSF109604">
    <property type="entry name" value="HD-domain/PDEase-like"/>
    <property type="match status" value="1"/>
</dbReference>
<keyword evidence="3" id="KW-1185">Reference proteome</keyword>
<protein>
    <submittedName>
        <fullName evidence="2">HD superfamily hydrolase</fullName>
    </submittedName>
</protein>
<sequence>MNIEQQLAAVRRYTCKKMKNDKTGHGFDHIQRVVATAQYLAAHESQTTDRLIVISAAYLHDIADDKLVADPQKSEAELRLFLESIEFSTTQIAAVVAITHNLSFSKSLEKNPPQLSLAGQIVQDADRLDAIGAIGIARAIYYGGAHQETIYDPQIKPRKSLSKTEYRNLNNETIINHFYEKLLKLKDLMNTVSGKQLAEQRQQFMLAFLTEFKAEWQGKS</sequence>
<dbReference type="Gene3D" id="1.20.58.1910">
    <property type="match status" value="1"/>
</dbReference>
<feature type="domain" description="HD/PDEase" evidence="1">
    <location>
        <begin position="22"/>
        <end position="140"/>
    </location>
</feature>
<proteinExistence type="predicted"/>
<dbReference type="InterPro" id="IPR006674">
    <property type="entry name" value="HD_domain"/>
</dbReference>
<dbReference type="PANTHER" id="PTHR33594">
    <property type="entry name" value="SUPERFAMILY HYDROLASE, PUTATIVE (AFU_ORTHOLOGUE AFUA_1G03035)-RELATED"/>
    <property type="match status" value="1"/>
</dbReference>
<reference evidence="2 3" key="1">
    <citation type="journal article" date="2015" name="Genome Announc.">
        <title>Expanding the biotechnology potential of lactobacilli through comparative genomics of 213 strains and associated genera.</title>
        <authorList>
            <person name="Sun Z."/>
            <person name="Harris H.M."/>
            <person name="McCann A."/>
            <person name="Guo C."/>
            <person name="Argimon S."/>
            <person name="Zhang W."/>
            <person name="Yang X."/>
            <person name="Jeffery I.B."/>
            <person name="Cooney J.C."/>
            <person name="Kagawa T.F."/>
            <person name="Liu W."/>
            <person name="Song Y."/>
            <person name="Salvetti E."/>
            <person name="Wrobel A."/>
            <person name="Rasinkangas P."/>
            <person name="Parkhill J."/>
            <person name="Rea M.C."/>
            <person name="O'Sullivan O."/>
            <person name="Ritari J."/>
            <person name="Douillard F.P."/>
            <person name="Paul Ross R."/>
            <person name="Yang R."/>
            <person name="Briner A.E."/>
            <person name="Felis G.E."/>
            <person name="de Vos W.M."/>
            <person name="Barrangou R."/>
            <person name="Klaenhammer T.R."/>
            <person name="Caufield P.W."/>
            <person name="Cui Y."/>
            <person name="Zhang H."/>
            <person name="O'Toole P.W."/>
        </authorList>
    </citation>
    <scope>NUCLEOTIDE SEQUENCE [LARGE SCALE GENOMIC DNA]</scope>
    <source>
        <strain evidence="2 3">DSM 18630</strain>
    </source>
</reference>
<dbReference type="RefSeq" id="WP_057871569.1">
    <property type="nucleotide sequence ID" value="NZ_AZGB01000016.1"/>
</dbReference>
<dbReference type="InterPro" id="IPR003607">
    <property type="entry name" value="HD/PDEase_dom"/>
</dbReference>
<comment type="caution">
    <text evidence="2">The sequence shown here is derived from an EMBL/GenBank/DDBJ whole genome shotgun (WGS) entry which is preliminary data.</text>
</comment>
<dbReference type="STRING" id="1423750.FC89_GL000802"/>
<dbReference type="CDD" id="cd00077">
    <property type="entry name" value="HDc"/>
    <property type="match status" value="1"/>
</dbReference>
<evidence type="ECO:0000259" key="1">
    <source>
        <dbReference type="SMART" id="SM00471"/>
    </source>
</evidence>
<dbReference type="EMBL" id="AZGB01000016">
    <property type="protein sequence ID" value="KRM05938.1"/>
    <property type="molecule type" value="Genomic_DNA"/>
</dbReference>
<dbReference type="PANTHER" id="PTHR33594:SF1">
    <property type="entry name" value="HD_PDEASE DOMAIN-CONTAINING PROTEIN"/>
    <property type="match status" value="1"/>
</dbReference>
<dbReference type="OrthoDB" id="9797344at2"/>
<keyword evidence="2" id="KW-0378">Hydrolase</keyword>
<evidence type="ECO:0000313" key="2">
    <source>
        <dbReference type="EMBL" id="KRM05938.1"/>
    </source>
</evidence>
<name>A0A0R1VK97_9LACO</name>
<dbReference type="GeneID" id="98318835"/>
<accession>A0A0R1VK97</accession>